<organism evidence="2 3">
    <name type="scientific">Solanum commersonii</name>
    <name type="common">Commerson's wild potato</name>
    <name type="synonym">Commerson's nightshade</name>
    <dbReference type="NCBI Taxonomy" id="4109"/>
    <lineage>
        <taxon>Eukaryota</taxon>
        <taxon>Viridiplantae</taxon>
        <taxon>Streptophyta</taxon>
        <taxon>Embryophyta</taxon>
        <taxon>Tracheophyta</taxon>
        <taxon>Spermatophyta</taxon>
        <taxon>Magnoliopsida</taxon>
        <taxon>eudicotyledons</taxon>
        <taxon>Gunneridae</taxon>
        <taxon>Pentapetalae</taxon>
        <taxon>asterids</taxon>
        <taxon>lamiids</taxon>
        <taxon>Solanales</taxon>
        <taxon>Solanaceae</taxon>
        <taxon>Solanoideae</taxon>
        <taxon>Solaneae</taxon>
        <taxon>Solanum</taxon>
    </lineage>
</organism>
<dbReference type="Proteomes" id="UP000824120">
    <property type="component" value="Chromosome 8"/>
</dbReference>
<evidence type="ECO:0000313" key="2">
    <source>
        <dbReference type="EMBL" id="KAG5592884.1"/>
    </source>
</evidence>
<evidence type="ECO:0000256" key="1">
    <source>
        <dbReference type="SAM" id="MobiDB-lite"/>
    </source>
</evidence>
<dbReference type="PANTHER" id="PTHR48429:SF1">
    <property type="entry name" value="AGENET DOMAIN-CONTAINING PROTEIN"/>
    <property type="match status" value="1"/>
</dbReference>
<accession>A0A9J5Y0K1</accession>
<sequence length="373" mass="40962">MEGGSVSTLTYSGTVHFLSRVNFYFLTCCFHRQDIQMDYNDNDYQSHIAGEDSSKVSSVLHPYALPKFDFDDSLQGHLRFDSLVENEVFLGIPTQEDNHWIEDFSRGSSGIEFSSSATDSCSIPRRNNVWSEATSTESVEMLLKSVGQEEMVPGDTIIEESDAGNELGCLIQPAESSLKLDDKRDDVKDSSSAAPADESVEFRGSFSRCERTKIEGIHIVCAPERQEVEPIADGCSDIAGERYSGFNTEEKLQTEIKSIDENLGEVKTSLSESLPDNSNRQPSIPVTESAIKECLIDSLSASIKILASQHNSTNCDSGNTSGLPSEHHKPVEKHISVSKESSLGDGKTRGCAVDSKTCTLMPVLPLLLLQNWM</sequence>
<proteinExistence type="predicted"/>
<dbReference type="AlphaFoldDB" id="A0A9J5Y0K1"/>
<evidence type="ECO:0000313" key="3">
    <source>
        <dbReference type="Proteomes" id="UP000824120"/>
    </source>
</evidence>
<dbReference type="PANTHER" id="PTHR48429">
    <property type="entry name" value="AGENET DOMAIN-CONTAINING PROTEIN"/>
    <property type="match status" value="1"/>
</dbReference>
<dbReference type="InterPro" id="IPR055274">
    <property type="entry name" value="SWO1"/>
</dbReference>
<comment type="caution">
    <text evidence="2">The sequence shown here is derived from an EMBL/GenBank/DDBJ whole genome shotgun (WGS) entry which is preliminary data.</text>
</comment>
<feature type="region of interest" description="Disordered" evidence="1">
    <location>
        <begin position="314"/>
        <end position="346"/>
    </location>
</feature>
<dbReference type="OrthoDB" id="433924at2759"/>
<protein>
    <submittedName>
        <fullName evidence="2">Uncharacterized protein</fullName>
    </submittedName>
</protein>
<reference evidence="2 3" key="1">
    <citation type="submission" date="2020-09" db="EMBL/GenBank/DDBJ databases">
        <title>De no assembly of potato wild relative species, Solanum commersonii.</title>
        <authorList>
            <person name="Cho K."/>
        </authorList>
    </citation>
    <scope>NUCLEOTIDE SEQUENCE [LARGE SCALE GENOMIC DNA]</scope>
    <source>
        <strain evidence="2">LZ3.2</strain>
        <tissue evidence="2">Leaf</tissue>
    </source>
</reference>
<gene>
    <name evidence="2" type="ORF">H5410_043398</name>
</gene>
<keyword evidence="3" id="KW-1185">Reference proteome</keyword>
<feature type="compositionally biased region" description="Basic and acidic residues" evidence="1">
    <location>
        <begin position="325"/>
        <end position="337"/>
    </location>
</feature>
<dbReference type="EMBL" id="JACXVP010000008">
    <property type="protein sequence ID" value="KAG5592884.1"/>
    <property type="molecule type" value="Genomic_DNA"/>
</dbReference>
<feature type="compositionally biased region" description="Polar residues" evidence="1">
    <location>
        <begin position="314"/>
        <end position="323"/>
    </location>
</feature>
<name>A0A9J5Y0K1_SOLCO</name>